<dbReference type="OrthoDB" id="5529877at2759"/>
<dbReference type="AlphaFoldDB" id="A0A1Y1W6I0"/>
<dbReference type="GeneID" id="63804465"/>
<accession>A0A1Y1W6I0</accession>
<name>A0A1Y1W6I0_9FUNG</name>
<dbReference type="RefSeq" id="XP_040742885.1">
    <property type="nucleotide sequence ID" value="XM_040887817.1"/>
</dbReference>
<sequence length="503" mass="54853">MACSFQNLPEIVIGNILEHSTGLSRNNKGFASRQQACTASGAIAFISICRSWRSVARPIIFQLAFYSDADRAPKALLNPLRINICSAVSLGMEALVHAVIFELSSTTGPSYSSISFLSHDILSNACFPATMALTLVYAPGRRTKLRGIYSTQCIRRLAFLFPHLATTTIIKDDHSGSFSATSSTHTDRFANIQSAEDGPLRMLFDSGPVSQLTRLEWTTLPKTNASTLLSLLYHSRLTLESFVLHDSNPQTWLLAVQDESGRCVVYPRLTNIVVDGQISWFQTPRLAPDGVPFPALRSIRCLNSYPYANDIIFRGNAAHLAHVSIEVDPGSLQLLRNISVLTSGRFRSATTLRISSRIHCCPDELAQSIYTLAFSAAPKARNIHLNIACPVEMSSGCVASRISAVGLTHLQVLALPRVAFATRDIVVLASSCPSLIKLTAGIAKHDMDYPTIPVMPGRICLEELHVCGAVGWPSSRMSSFASTVKQHIPRLRYASFGKQGCGF</sequence>
<reference evidence="1 2" key="1">
    <citation type="submission" date="2016-07" db="EMBL/GenBank/DDBJ databases">
        <title>Pervasive Adenine N6-methylation of Active Genes in Fungi.</title>
        <authorList>
            <consortium name="DOE Joint Genome Institute"/>
            <person name="Mondo S.J."/>
            <person name="Dannebaum R.O."/>
            <person name="Kuo R.C."/>
            <person name="Labutti K."/>
            <person name="Haridas S."/>
            <person name="Kuo A."/>
            <person name="Salamov A."/>
            <person name="Ahrendt S.R."/>
            <person name="Lipzen A."/>
            <person name="Sullivan W."/>
            <person name="Andreopoulos W.B."/>
            <person name="Clum A."/>
            <person name="Lindquist E."/>
            <person name="Daum C."/>
            <person name="Ramamoorthy G.K."/>
            <person name="Gryganskyi A."/>
            <person name="Culley D."/>
            <person name="Magnuson J.K."/>
            <person name="James T.Y."/>
            <person name="O'Malley M.A."/>
            <person name="Stajich J.E."/>
            <person name="Spatafora J.W."/>
            <person name="Visel A."/>
            <person name="Grigoriev I.V."/>
        </authorList>
    </citation>
    <scope>NUCLEOTIDE SEQUENCE [LARGE SCALE GENOMIC DNA]</scope>
    <source>
        <strain evidence="1 2">ATCC 12442</strain>
    </source>
</reference>
<evidence type="ECO:0000313" key="1">
    <source>
        <dbReference type="EMBL" id="ORX69153.1"/>
    </source>
</evidence>
<evidence type="ECO:0000313" key="2">
    <source>
        <dbReference type="Proteomes" id="UP000193922"/>
    </source>
</evidence>
<evidence type="ECO:0008006" key="3">
    <source>
        <dbReference type="Google" id="ProtNLM"/>
    </source>
</evidence>
<organism evidence="1 2">
    <name type="scientific">Linderina pennispora</name>
    <dbReference type="NCBI Taxonomy" id="61395"/>
    <lineage>
        <taxon>Eukaryota</taxon>
        <taxon>Fungi</taxon>
        <taxon>Fungi incertae sedis</taxon>
        <taxon>Zoopagomycota</taxon>
        <taxon>Kickxellomycotina</taxon>
        <taxon>Kickxellomycetes</taxon>
        <taxon>Kickxellales</taxon>
        <taxon>Kickxellaceae</taxon>
        <taxon>Linderina</taxon>
    </lineage>
</organism>
<gene>
    <name evidence="1" type="ORF">DL89DRAFT_268162</name>
</gene>
<proteinExistence type="predicted"/>
<keyword evidence="2" id="KW-1185">Reference proteome</keyword>
<dbReference type="EMBL" id="MCFD01000008">
    <property type="protein sequence ID" value="ORX69153.1"/>
    <property type="molecule type" value="Genomic_DNA"/>
</dbReference>
<comment type="caution">
    <text evidence="1">The sequence shown here is derived from an EMBL/GenBank/DDBJ whole genome shotgun (WGS) entry which is preliminary data.</text>
</comment>
<dbReference type="Proteomes" id="UP000193922">
    <property type="component" value="Unassembled WGS sequence"/>
</dbReference>
<protein>
    <recommendedName>
        <fullName evidence="3">F-box domain-containing protein</fullName>
    </recommendedName>
</protein>